<evidence type="ECO:0000313" key="2">
    <source>
        <dbReference type="Proteomes" id="UP001276659"/>
    </source>
</evidence>
<protein>
    <submittedName>
        <fullName evidence="1">Uncharacterized protein</fullName>
    </submittedName>
</protein>
<dbReference type="Proteomes" id="UP001276659">
    <property type="component" value="Unassembled WGS sequence"/>
</dbReference>
<dbReference type="AlphaFoldDB" id="A0AAD9YZQ7"/>
<dbReference type="EMBL" id="JASNWA010000011">
    <property type="protein sequence ID" value="KAK3167748.1"/>
    <property type="molecule type" value="Genomic_DNA"/>
</dbReference>
<name>A0AAD9YZQ7_9LECA</name>
<reference evidence="1" key="1">
    <citation type="submission" date="2022-11" db="EMBL/GenBank/DDBJ databases">
        <title>Chromosomal genome sequence assembly and mating type (MAT) locus characterization of the leprose asexual lichenized fungus Lepraria neglecta (Nyl.) Erichsen.</title>
        <authorList>
            <person name="Allen J.L."/>
            <person name="Pfeffer B."/>
        </authorList>
    </citation>
    <scope>NUCLEOTIDE SEQUENCE</scope>
    <source>
        <strain evidence="1">Allen 5258</strain>
    </source>
</reference>
<accession>A0AAD9YZQ7</accession>
<evidence type="ECO:0000313" key="1">
    <source>
        <dbReference type="EMBL" id="KAK3167748.1"/>
    </source>
</evidence>
<keyword evidence="2" id="KW-1185">Reference proteome</keyword>
<gene>
    <name evidence="1" type="ORF">OEA41_010877</name>
</gene>
<comment type="caution">
    <text evidence="1">The sequence shown here is derived from an EMBL/GenBank/DDBJ whole genome shotgun (WGS) entry which is preliminary data.</text>
</comment>
<sequence>MNELPPEPFHYVIPHNPLTLTFSSYGHYLDKDILLSLLQHAYRDASLEIMAEGPGAYIGPGHHVYTNSAVGIMFYLSAENLHMCWIFFREAMEGMRQVVGHFGGEELEFEVEHHVWGLVATGAFKGL</sequence>
<organism evidence="1 2">
    <name type="scientific">Lepraria neglecta</name>
    <dbReference type="NCBI Taxonomy" id="209136"/>
    <lineage>
        <taxon>Eukaryota</taxon>
        <taxon>Fungi</taxon>
        <taxon>Dikarya</taxon>
        <taxon>Ascomycota</taxon>
        <taxon>Pezizomycotina</taxon>
        <taxon>Lecanoromycetes</taxon>
        <taxon>OSLEUM clade</taxon>
        <taxon>Lecanoromycetidae</taxon>
        <taxon>Lecanorales</taxon>
        <taxon>Lecanorineae</taxon>
        <taxon>Stereocaulaceae</taxon>
        <taxon>Lepraria</taxon>
    </lineage>
</organism>
<proteinExistence type="predicted"/>